<reference evidence="3" key="1">
    <citation type="submission" date="2020-11" db="EMBL/GenBank/DDBJ databases">
        <authorList>
            <consortium name="DOE Joint Genome Institute"/>
            <person name="Ahrendt S."/>
            <person name="Riley R."/>
            <person name="Andreopoulos W."/>
            <person name="Labutti K."/>
            <person name="Pangilinan J."/>
            <person name="Ruiz-Duenas F.J."/>
            <person name="Barrasa J.M."/>
            <person name="Sanchez-Garcia M."/>
            <person name="Camarero S."/>
            <person name="Miyauchi S."/>
            <person name="Serrano A."/>
            <person name="Linde D."/>
            <person name="Babiker R."/>
            <person name="Drula E."/>
            <person name="Ayuso-Fernandez I."/>
            <person name="Pacheco R."/>
            <person name="Padilla G."/>
            <person name="Ferreira P."/>
            <person name="Barriuso J."/>
            <person name="Kellner H."/>
            <person name="Castanera R."/>
            <person name="Alfaro M."/>
            <person name="Ramirez L."/>
            <person name="Pisabarro A.G."/>
            <person name="Kuo A."/>
            <person name="Tritt A."/>
            <person name="Lipzen A."/>
            <person name="He G."/>
            <person name="Yan M."/>
            <person name="Ng V."/>
            <person name="Cullen D."/>
            <person name="Martin F."/>
            <person name="Rosso M.-N."/>
            <person name="Henrissat B."/>
            <person name="Hibbett D."/>
            <person name="Martinez A.T."/>
            <person name="Grigoriev I.V."/>
        </authorList>
    </citation>
    <scope>NUCLEOTIDE SEQUENCE</scope>
    <source>
        <strain evidence="3">CBS 247.69</strain>
    </source>
</reference>
<keyword evidence="2" id="KW-1133">Transmembrane helix</keyword>
<protein>
    <submittedName>
        <fullName evidence="3">Uncharacterized protein</fullName>
    </submittedName>
</protein>
<evidence type="ECO:0000256" key="2">
    <source>
        <dbReference type="SAM" id="Phobius"/>
    </source>
</evidence>
<evidence type="ECO:0000313" key="3">
    <source>
        <dbReference type="EMBL" id="KAF9458516.1"/>
    </source>
</evidence>
<feature type="compositionally biased region" description="Basic residues" evidence="1">
    <location>
        <begin position="56"/>
        <end position="75"/>
    </location>
</feature>
<feature type="compositionally biased region" description="Polar residues" evidence="1">
    <location>
        <begin position="96"/>
        <end position="107"/>
    </location>
</feature>
<keyword evidence="2" id="KW-0812">Transmembrane</keyword>
<proteinExistence type="predicted"/>
<name>A0A9P5XZF3_9AGAR</name>
<dbReference type="AlphaFoldDB" id="A0A9P5XZF3"/>
<evidence type="ECO:0000313" key="4">
    <source>
        <dbReference type="Proteomes" id="UP000807353"/>
    </source>
</evidence>
<keyword evidence="4" id="KW-1185">Reference proteome</keyword>
<feature type="region of interest" description="Disordered" evidence="1">
    <location>
        <begin position="50"/>
        <end position="108"/>
    </location>
</feature>
<feature type="transmembrane region" description="Helical" evidence="2">
    <location>
        <begin position="6"/>
        <end position="25"/>
    </location>
</feature>
<feature type="compositionally biased region" description="Basic residues" evidence="1">
    <location>
        <begin position="83"/>
        <end position="92"/>
    </location>
</feature>
<comment type="caution">
    <text evidence="3">The sequence shown here is derived from an EMBL/GenBank/DDBJ whole genome shotgun (WGS) entry which is preliminary data.</text>
</comment>
<dbReference type="Proteomes" id="UP000807353">
    <property type="component" value="Unassembled WGS sequence"/>
</dbReference>
<dbReference type="EMBL" id="MU150338">
    <property type="protein sequence ID" value="KAF9458516.1"/>
    <property type="molecule type" value="Genomic_DNA"/>
</dbReference>
<sequence length="154" mass="17542">MSSILHGGMGVVAVVVVVVVVAVGGSRGPVMVYPNPIQIQIRVRVMMDKGRGIKGPQRRTKQRMGLREVRRNRRRNEKENRRQDRRKRRKKGATPQLPNSTPHNNISHLPLHRLPCLLNLHRKDQIQIAVPHFGEEKRKSYNIAFVDEGVQGGK</sequence>
<gene>
    <name evidence="3" type="ORF">BDZ94DRAFT_1270450</name>
</gene>
<accession>A0A9P5XZF3</accession>
<evidence type="ECO:0000256" key="1">
    <source>
        <dbReference type="SAM" id="MobiDB-lite"/>
    </source>
</evidence>
<keyword evidence="2" id="KW-0472">Membrane</keyword>
<organism evidence="3 4">
    <name type="scientific">Collybia nuda</name>
    <dbReference type="NCBI Taxonomy" id="64659"/>
    <lineage>
        <taxon>Eukaryota</taxon>
        <taxon>Fungi</taxon>
        <taxon>Dikarya</taxon>
        <taxon>Basidiomycota</taxon>
        <taxon>Agaricomycotina</taxon>
        <taxon>Agaricomycetes</taxon>
        <taxon>Agaricomycetidae</taxon>
        <taxon>Agaricales</taxon>
        <taxon>Tricholomatineae</taxon>
        <taxon>Clitocybaceae</taxon>
        <taxon>Collybia</taxon>
    </lineage>
</organism>